<dbReference type="Proteomes" id="UP000677054">
    <property type="component" value="Unassembled WGS sequence"/>
</dbReference>
<keyword evidence="2" id="KW-1185">Reference proteome</keyword>
<dbReference type="EMBL" id="LR902017">
    <property type="protein sequence ID" value="CAD7249810.1"/>
    <property type="molecule type" value="Genomic_DNA"/>
</dbReference>
<organism evidence="1">
    <name type="scientific">Darwinula stevensoni</name>
    <dbReference type="NCBI Taxonomy" id="69355"/>
    <lineage>
        <taxon>Eukaryota</taxon>
        <taxon>Metazoa</taxon>
        <taxon>Ecdysozoa</taxon>
        <taxon>Arthropoda</taxon>
        <taxon>Crustacea</taxon>
        <taxon>Oligostraca</taxon>
        <taxon>Ostracoda</taxon>
        <taxon>Podocopa</taxon>
        <taxon>Podocopida</taxon>
        <taxon>Darwinulocopina</taxon>
        <taxon>Darwinuloidea</taxon>
        <taxon>Darwinulidae</taxon>
        <taxon>Darwinula</taxon>
    </lineage>
</organism>
<evidence type="ECO:0000313" key="1">
    <source>
        <dbReference type="EMBL" id="CAD7249810.1"/>
    </source>
</evidence>
<accession>A0A7R9A968</accession>
<evidence type="ECO:0000313" key="2">
    <source>
        <dbReference type="Proteomes" id="UP000677054"/>
    </source>
</evidence>
<protein>
    <submittedName>
        <fullName evidence="1">Uncharacterized protein</fullName>
    </submittedName>
</protein>
<dbReference type="OrthoDB" id="10052789at2759"/>
<gene>
    <name evidence="1" type="ORF">DSTB1V02_LOCUS9597</name>
</gene>
<dbReference type="EMBL" id="CAJPEV010002500">
    <property type="protein sequence ID" value="CAG0897117.1"/>
    <property type="molecule type" value="Genomic_DNA"/>
</dbReference>
<sequence length="121" mass="13493">MISPTRTETLVDWRNFIREILAAALDAAPPMGGPGEVVQIDESCFRGRRKNNKGCLMAGNNFPPARMNYGNRVTGPWVFGMAWLHGGTLIMENHLKEPGQALQRVSKPPHLVVVVERKRSE</sequence>
<reference evidence="1" key="1">
    <citation type="submission" date="2020-11" db="EMBL/GenBank/DDBJ databases">
        <authorList>
            <person name="Tran Van P."/>
        </authorList>
    </citation>
    <scope>NUCLEOTIDE SEQUENCE</scope>
</reference>
<dbReference type="AlphaFoldDB" id="A0A7R9A968"/>
<name>A0A7R9A968_9CRUS</name>
<proteinExistence type="predicted"/>